<evidence type="ECO:0000313" key="2">
    <source>
        <dbReference type="Proteomes" id="UP000215027"/>
    </source>
</evidence>
<accession>A0A170PH18</accession>
<reference evidence="1" key="1">
    <citation type="submission" date="2016-01" db="EMBL/GenBank/DDBJ databases">
        <authorList>
            <person name="Mcilroy J.S."/>
            <person name="Karst M S."/>
            <person name="Albertsen M."/>
        </authorList>
    </citation>
    <scope>NUCLEOTIDE SEQUENCE</scope>
    <source>
        <strain evidence="1">Cfx-K</strain>
    </source>
</reference>
<protein>
    <submittedName>
        <fullName evidence="1">Uncharacterized protein</fullName>
    </submittedName>
</protein>
<gene>
    <name evidence="1" type="ORF">CFX0092_A2189</name>
</gene>
<sequence>MSEKRKQLKNNLRHLGLADGMIAAGLERAGIGRRSGRRR</sequence>
<evidence type="ECO:0000313" key="1">
    <source>
        <dbReference type="EMBL" id="CUS04067.2"/>
    </source>
</evidence>
<name>A0A170PH18_9CHLR</name>
<dbReference type="AlphaFoldDB" id="A0A170PH18"/>
<organism evidence="1 2">
    <name type="scientific">Candidatus Promineifilum breve</name>
    <dbReference type="NCBI Taxonomy" id="1806508"/>
    <lineage>
        <taxon>Bacteria</taxon>
        <taxon>Bacillati</taxon>
        <taxon>Chloroflexota</taxon>
        <taxon>Ardenticatenia</taxon>
        <taxon>Candidatus Promineifilales</taxon>
        <taxon>Candidatus Promineifilaceae</taxon>
        <taxon>Candidatus Promineifilum</taxon>
    </lineage>
</organism>
<proteinExistence type="predicted"/>
<dbReference type="Gene3D" id="1.10.8.100">
    <property type="entry name" value="Ribosomal RNA adenine dimethylase-like, domain 2"/>
    <property type="match status" value="1"/>
</dbReference>
<keyword evidence="2" id="KW-1185">Reference proteome</keyword>
<dbReference type="KEGG" id="pbf:CFX0092_A2189"/>
<dbReference type="EMBL" id="LN890655">
    <property type="protein sequence ID" value="CUS04067.2"/>
    <property type="molecule type" value="Genomic_DNA"/>
</dbReference>
<dbReference type="Proteomes" id="UP000215027">
    <property type="component" value="Chromosome I"/>
</dbReference>
<dbReference type="InterPro" id="IPR023165">
    <property type="entry name" value="rRNA_Ade_diMease-like_C"/>
</dbReference>